<dbReference type="AlphaFoldDB" id="A0A9P6IVS0"/>
<sequence>MEGFPIMDKPIAVRRVVKGVDNFFNDVAIHPNDWTPLTFANYASTTSWKDYGKSIDNLRRSNTCLRAFAAQCYEWLIDPSNGEKLASQKVHFATNSSNLQDSLNMKASKKTFQDASTVFYDLKNPFLDKSKPASSTKVTPTEVRTGKRGRMNSIGQFADGVTIWEGSQLCLSETSSIHNAKADKLRQDQFKLARAMRDSWISQVKTISKHSIPRRGIAVYGSSTYNDETSFWRLDFCGVFRLLHFDSFFVPLKKSEFGKNAKEAILRSLILAIRIKAEVSAREEEAKSVDHEERELLREIVNSIQPTTSTPTKNHKKRPAPFSRE</sequence>
<dbReference type="EMBL" id="JAAAHW010007247">
    <property type="protein sequence ID" value="KAF9949845.1"/>
    <property type="molecule type" value="Genomic_DNA"/>
</dbReference>
<keyword evidence="3" id="KW-1185">Reference proteome</keyword>
<evidence type="ECO:0000313" key="2">
    <source>
        <dbReference type="EMBL" id="KAF9949845.1"/>
    </source>
</evidence>
<feature type="region of interest" description="Disordered" evidence="1">
    <location>
        <begin position="300"/>
        <end position="325"/>
    </location>
</feature>
<comment type="caution">
    <text evidence="2">The sequence shown here is derived from an EMBL/GenBank/DDBJ whole genome shotgun (WGS) entry which is preliminary data.</text>
</comment>
<dbReference type="OrthoDB" id="15001at2759"/>
<name>A0A9P6IVS0_9FUNG</name>
<feature type="compositionally biased region" description="Polar residues" evidence="1">
    <location>
        <begin position="302"/>
        <end position="312"/>
    </location>
</feature>
<gene>
    <name evidence="2" type="ORF">BGZ65_007026</name>
</gene>
<evidence type="ECO:0000313" key="3">
    <source>
        <dbReference type="Proteomes" id="UP000749646"/>
    </source>
</evidence>
<evidence type="ECO:0000256" key="1">
    <source>
        <dbReference type="SAM" id="MobiDB-lite"/>
    </source>
</evidence>
<organism evidence="2 3">
    <name type="scientific">Modicella reniformis</name>
    <dbReference type="NCBI Taxonomy" id="1440133"/>
    <lineage>
        <taxon>Eukaryota</taxon>
        <taxon>Fungi</taxon>
        <taxon>Fungi incertae sedis</taxon>
        <taxon>Mucoromycota</taxon>
        <taxon>Mortierellomycotina</taxon>
        <taxon>Mortierellomycetes</taxon>
        <taxon>Mortierellales</taxon>
        <taxon>Mortierellaceae</taxon>
        <taxon>Modicella</taxon>
    </lineage>
</organism>
<dbReference type="Proteomes" id="UP000749646">
    <property type="component" value="Unassembled WGS sequence"/>
</dbReference>
<reference evidence="2" key="1">
    <citation type="journal article" date="2020" name="Fungal Divers.">
        <title>Resolving the Mortierellaceae phylogeny through synthesis of multi-gene phylogenetics and phylogenomics.</title>
        <authorList>
            <person name="Vandepol N."/>
            <person name="Liber J."/>
            <person name="Desiro A."/>
            <person name="Na H."/>
            <person name="Kennedy M."/>
            <person name="Barry K."/>
            <person name="Grigoriev I.V."/>
            <person name="Miller A.N."/>
            <person name="O'Donnell K."/>
            <person name="Stajich J.E."/>
            <person name="Bonito G."/>
        </authorList>
    </citation>
    <scope>NUCLEOTIDE SEQUENCE</scope>
    <source>
        <strain evidence="2">MES-2147</strain>
    </source>
</reference>
<proteinExistence type="predicted"/>
<protein>
    <submittedName>
        <fullName evidence="2">Uncharacterized protein</fullName>
    </submittedName>
</protein>
<accession>A0A9P6IVS0</accession>